<evidence type="ECO:0000313" key="1">
    <source>
        <dbReference type="EMBL" id="KAL1130991.1"/>
    </source>
</evidence>
<keyword evidence="2" id="KW-1185">Reference proteome</keyword>
<gene>
    <name evidence="1" type="ORF">AAG570_012232</name>
</gene>
<proteinExistence type="predicted"/>
<sequence length="198" mass="21877">MGRLEDQRSKYCRAENKPDLSSTRVGIPSGMESLVRCRDQVQKVNKTSCSLKKVKVKSGHERMNLIYHPQKLVLGGGITVRMTEIKRMLACYKLTTNVGILGILFGGENVTAHSDLLADGMDIDVFLKNGGPDGVVVSMLDHHAMGPEFDSLREDKVADEVMTKRKKVGSGKAPQSSENLKIFYEQSTAYVVITFKKG</sequence>
<reference evidence="1 2" key="1">
    <citation type="submission" date="2024-07" db="EMBL/GenBank/DDBJ databases">
        <title>Chromosome-level genome assembly of the water stick insect Ranatra chinensis (Heteroptera: Nepidae).</title>
        <authorList>
            <person name="Liu X."/>
        </authorList>
    </citation>
    <scope>NUCLEOTIDE SEQUENCE [LARGE SCALE GENOMIC DNA]</scope>
    <source>
        <strain evidence="1">Cailab_2021Rc</strain>
        <tissue evidence="1">Muscle</tissue>
    </source>
</reference>
<protein>
    <submittedName>
        <fullName evidence="1">Uncharacterized protein</fullName>
    </submittedName>
</protein>
<name>A0ABD0YI69_9HEMI</name>
<dbReference type="AlphaFoldDB" id="A0ABD0YI69"/>
<evidence type="ECO:0000313" key="2">
    <source>
        <dbReference type="Proteomes" id="UP001558652"/>
    </source>
</evidence>
<dbReference type="Proteomes" id="UP001558652">
    <property type="component" value="Unassembled WGS sequence"/>
</dbReference>
<comment type="caution">
    <text evidence="1">The sequence shown here is derived from an EMBL/GenBank/DDBJ whole genome shotgun (WGS) entry which is preliminary data.</text>
</comment>
<accession>A0ABD0YI69</accession>
<organism evidence="1 2">
    <name type="scientific">Ranatra chinensis</name>
    <dbReference type="NCBI Taxonomy" id="642074"/>
    <lineage>
        <taxon>Eukaryota</taxon>
        <taxon>Metazoa</taxon>
        <taxon>Ecdysozoa</taxon>
        <taxon>Arthropoda</taxon>
        <taxon>Hexapoda</taxon>
        <taxon>Insecta</taxon>
        <taxon>Pterygota</taxon>
        <taxon>Neoptera</taxon>
        <taxon>Paraneoptera</taxon>
        <taxon>Hemiptera</taxon>
        <taxon>Heteroptera</taxon>
        <taxon>Panheteroptera</taxon>
        <taxon>Nepomorpha</taxon>
        <taxon>Nepidae</taxon>
        <taxon>Ranatrinae</taxon>
        <taxon>Ranatra</taxon>
    </lineage>
</organism>
<dbReference type="EMBL" id="JBFDAA010000007">
    <property type="protein sequence ID" value="KAL1130991.1"/>
    <property type="molecule type" value="Genomic_DNA"/>
</dbReference>